<evidence type="ECO:0000259" key="2">
    <source>
        <dbReference type="Pfam" id="PF24703"/>
    </source>
</evidence>
<evidence type="ECO:0000313" key="4">
    <source>
        <dbReference type="Proteomes" id="UP001595733"/>
    </source>
</evidence>
<feature type="compositionally biased region" description="Low complexity" evidence="1">
    <location>
        <begin position="105"/>
        <end position="182"/>
    </location>
</feature>
<accession>A0ABV8UVJ1</accession>
<dbReference type="Pfam" id="PF24703">
    <property type="entry name" value="DUF7666"/>
    <property type="match status" value="1"/>
</dbReference>
<dbReference type="EMBL" id="JBHSEF010000023">
    <property type="protein sequence ID" value="MFC4355342.1"/>
    <property type="molecule type" value="Genomic_DNA"/>
</dbReference>
<reference evidence="4" key="1">
    <citation type="journal article" date="2019" name="Int. J. Syst. Evol. Microbiol.">
        <title>The Global Catalogue of Microorganisms (GCM) 10K type strain sequencing project: providing services to taxonomists for standard genome sequencing and annotation.</title>
        <authorList>
            <consortium name="The Broad Institute Genomics Platform"/>
            <consortium name="The Broad Institute Genome Sequencing Center for Infectious Disease"/>
            <person name="Wu L."/>
            <person name="Ma J."/>
        </authorList>
    </citation>
    <scope>NUCLEOTIDE SEQUENCE [LARGE SCALE GENOMIC DNA]</scope>
    <source>
        <strain evidence="4">CCUG 50353</strain>
    </source>
</reference>
<feature type="domain" description="DUF7666" evidence="2">
    <location>
        <begin position="5"/>
        <end position="96"/>
    </location>
</feature>
<protein>
    <recommendedName>
        <fullName evidence="2">DUF7666 domain-containing protein</fullName>
    </recommendedName>
</protein>
<name>A0ABV8UVJ1_9BACL</name>
<dbReference type="InterPro" id="IPR056083">
    <property type="entry name" value="DUF7666"/>
</dbReference>
<evidence type="ECO:0000256" key="1">
    <source>
        <dbReference type="SAM" id="MobiDB-lite"/>
    </source>
</evidence>
<gene>
    <name evidence="3" type="ORF">ACFO0S_09810</name>
</gene>
<evidence type="ECO:0000313" key="3">
    <source>
        <dbReference type="EMBL" id="MFC4355342.1"/>
    </source>
</evidence>
<dbReference type="RefSeq" id="WP_378141815.1">
    <property type="nucleotide sequence ID" value="NZ_JBHSEF010000023.1"/>
</dbReference>
<keyword evidence="4" id="KW-1185">Reference proteome</keyword>
<feature type="region of interest" description="Disordered" evidence="1">
    <location>
        <begin position="102"/>
        <end position="182"/>
    </location>
</feature>
<comment type="caution">
    <text evidence="3">The sequence shown here is derived from an EMBL/GenBank/DDBJ whole genome shotgun (WGS) entry which is preliminary data.</text>
</comment>
<dbReference type="Proteomes" id="UP001595733">
    <property type="component" value="Unassembled WGS sequence"/>
</dbReference>
<proteinExistence type="predicted"/>
<sequence>MTEAVKGYKVFNSDWTCRNFQYEVGGIFENDCPPIICEEGFHFCKRAVDCFNYYPFNPENKVAEVLALGHLDEDGDKSCTNKIQIVREIPWGELLELVNLGKGNSGHSNSGHSNSGHSNSGNRNSGHSNSGNRNSGHSNSGHSNSGHSNSGHSNSGHSNSGNRNSGDWNSGHSNSGHSNSGDWNKASNVAGCFNTEQHQLLFFDKPTDMTFDQWRSSDAYYLLNQIDFRPTEWVSEYSMTDDEKNLHPEYKVTGGYLKIRNNDNVAVEWWNELSEIRRNIIKNIPNFDADKFYLITGIKVN</sequence>
<organism evidence="3 4">
    <name type="scientific">Chryseomicrobium palamuruense</name>
    <dbReference type="NCBI Taxonomy" id="682973"/>
    <lineage>
        <taxon>Bacteria</taxon>
        <taxon>Bacillati</taxon>
        <taxon>Bacillota</taxon>
        <taxon>Bacilli</taxon>
        <taxon>Bacillales</taxon>
        <taxon>Caryophanaceae</taxon>
        <taxon>Chryseomicrobium</taxon>
    </lineage>
</organism>